<feature type="transmembrane region" description="Helical" evidence="2">
    <location>
        <begin position="137"/>
        <end position="156"/>
    </location>
</feature>
<dbReference type="KEGG" id="ago:AGOS_AAL107W"/>
<dbReference type="FunCoup" id="Q75F35">
    <property type="interactions" value="45"/>
</dbReference>
<reference evidence="4 5" key="1">
    <citation type="journal article" date="2004" name="Science">
        <title>The Ashbya gossypii genome as a tool for mapping the ancient Saccharomyces cerevisiae genome.</title>
        <authorList>
            <person name="Dietrich F.S."/>
            <person name="Voegeli S."/>
            <person name="Brachat S."/>
            <person name="Lerch A."/>
            <person name="Gates K."/>
            <person name="Steiner S."/>
            <person name="Mohr C."/>
            <person name="Pohlmann R."/>
            <person name="Luedi P."/>
            <person name="Choi S."/>
            <person name="Wing R.A."/>
            <person name="Flavier A."/>
            <person name="Gaffney T.D."/>
            <person name="Philippsen P."/>
        </authorList>
    </citation>
    <scope>NUCLEOTIDE SEQUENCE [LARGE SCALE GENOMIC DNA]</scope>
    <source>
        <strain evidence="5">ATCC 10895 / CBS 109.51 / FGSC 9923 / NRRL Y-1056</strain>
    </source>
</reference>
<dbReference type="SUPFAM" id="SSF52025">
    <property type="entry name" value="PA domain"/>
    <property type="match status" value="1"/>
</dbReference>
<name>Q75F35_EREGS</name>
<keyword evidence="2" id="KW-1133">Transmembrane helix</keyword>
<dbReference type="InterPro" id="IPR046450">
    <property type="entry name" value="PA_dom_sf"/>
</dbReference>
<dbReference type="Pfam" id="PF04253">
    <property type="entry name" value="TFR_dimer"/>
    <property type="match status" value="1"/>
</dbReference>
<keyword evidence="2" id="KW-0472">Membrane</keyword>
<dbReference type="SUPFAM" id="SSF47672">
    <property type="entry name" value="Transferrin receptor-like dimerisation domain"/>
    <property type="match status" value="1"/>
</dbReference>
<accession>Q75F35</accession>
<dbReference type="Gene3D" id="1.20.930.40">
    <property type="entry name" value="Transferrin receptor-like, dimerisation domain"/>
    <property type="match status" value="1"/>
</dbReference>
<dbReference type="InParanoid" id="Q75F35"/>
<dbReference type="InterPro" id="IPR007365">
    <property type="entry name" value="TFR-like_dimer_dom"/>
</dbReference>
<protein>
    <submittedName>
        <fullName evidence="4">AAL107Wp</fullName>
    </submittedName>
</protein>
<keyword evidence="2" id="KW-0812">Transmembrane</keyword>
<dbReference type="Gene3D" id="3.40.630.10">
    <property type="entry name" value="Zn peptidases"/>
    <property type="match status" value="1"/>
</dbReference>
<sequence>MISDSNRACRPITMQINRGYIAVAGDDESVQEAPGLGRSQEGGGQPHGLLPSEPPSYGEAHSELEGQGSQFEMEFSDLEGDSYQGRFQKLREQFKYKVLDRVRNRIIDPLGYLMQFLSEKTDYYLSKVGNPLLLRRFLYILVMSAMMYYVMISGLLPNNHNTGMHGMFSDQQQLIEYARRCVNFAKMEEDLEYLSKMPHMAGTKGDMAMLNYVKSSFSNNGLKVIQRDYQTYINYPGPVSTEIFKDGKSLFSFSLTEENFCPLSPVGSVEDASIIYAHRGTRADLERLRDAHLLDDKTVLLMHYGEVVADQVFLAQEFGAVGILFVSDPYGTDENVIQRMPVGLPQYGTGNPLKPSAAEDPSSKLNGKDTAAIPKIPIIPLSYKQGRQIQEVLAHSEQTIKFRNGWYTGTLKDIKVNMKSEPKEREDHHSWTVFGKIDGREQNDKAILVMASRDSIGYGASYPNYGQMMLLSLVELFQQIKYKFDWKPLRNIYFVSFDASVYNSADATELLWSGVDKHKSRIYSVIDISQLGLESDGKKQLDIQAHALVQALFSQEREKFGFDMQVRDVEQYGDWTPFMANGIPVAVLSSRNVVERKLPIFTKHDTFEYLSKTVLQNNGWVNTGDLLLVVFQALLKLADDPLIPFDILTYADDLSHHLEDLERMAEGQDLVFTQVKEGLSIWRKLGEDWNVWRSTWNRIVMIDNNGIEPSILSIERWTQNKKLSNIAARQFHRQGLPGRAFYKNIIFGPSLYLSDKFHSWSFPAVRDAIQSGDMTRAHAALKYLATILKISAENYQDETLNL</sequence>
<dbReference type="CDD" id="cd03874">
    <property type="entry name" value="M28_PMSA_TfR_like"/>
    <property type="match status" value="1"/>
</dbReference>
<dbReference type="STRING" id="284811.Q75F35"/>
<reference evidence="5" key="2">
    <citation type="journal article" date="2013" name="G3 (Bethesda)">
        <title>Genomes of Ashbya fungi isolated from insects reveal four mating-type loci, numerous translocations, lack of transposons, and distinct gene duplications.</title>
        <authorList>
            <person name="Dietrich F.S."/>
            <person name="Voegeli S."/>
            <person name="Kuo S."/>
            <person name="Philippsen P."/>
        </authorList>
    </citation>
    <scope>GENOME REANNOTATION</scope>
    <source>
        <strain evidence="5">ATCC 10895 / CBS 109.51 / FGSC 9923 / NRRL Y-1056</strain>
    </source>
</reference>
<feature type="domain" description="Transferrin receptor-like dimerisation" evidence="3">
    <location>
        <begin position="672"/>
        <end position="794"/>
    </location>
</feature>
<feature type="region of interest" description="Disordered" evidence="1">
    <location>
        <begin position="30"/>
        <end position="64"/>
    </location>
</feature>
<gene>
    <name evidence="4" type="ORF">AGOS_AAL107W</name>
</gene>
<evidence type="ECO:0000256" key="1">
    <source>
        <dbReference type="SAM" id="MobiDB-lite"/>
    </source>
</evidence>
<dbReference type="RefSeq" id="NP_982435.1">
    <property type="nucleotide sequence ID" value="NM_207788.1"/>
</dbReference>
<organism evidence="4 5">
    <name type="scientific">Eremothecium gossypii (strain ATCC 10895 / CBS 109.51 / FGSC 9923 / NRRL Y-1056)</name>
    <name type="common">Yeast</name>
    <name type="synonym">Ashbya gossypii</name>
    <dbReference type="NCBI Taxonomy" id="284811"/>
    <lineage>
        <taxon>Eukaryota</taxon>
        <taxon>Fungi</taxon>
        <taxon>Dikarya</taxon>
        <taxon>Ascomycota</taxon>
        <taxon>Saccharomycotina</taxon>
        <taxon>Saccharomycetes</taxon>
        <taxon>Saccharomycetales</taxon>
        <taxon>Saccharomycetaceae</taxon>
        <taxon>Eremothecium</taxon>
    </lineage>
</organism>
<dbReference type="InterPro" id="IPR039373">
    <property type="entry name" value="Peptidase_M28B"/>
</dbReference>
<dbReference type="HOGENOM" id="CLU_005688_1_1_1"/>
<dbReference type="PANTHER" id="PTHR10404">
    <property type="entry name" value="N-ACETYLATED-ALPHA-LINKED ACIDIC DIPEPTIDASE"/>
    <property type="match status" value="1"/>
</dbReference>
<dbReference type="EMBL" id="AE016814">
    <property type="protein sequence ID" value="AAS50259.1"/>
    <property type="molecule type" value="Genomic_DNA"/>
</dbReference>
<dbReference type="PANTHER" id="PTHR10404:SF72">
    <property type="entry name" value="ZINC METALLOPROTEASE TRE2-RELATED"/>
    <property type="match status" value="1"/>
</dbReference>
<dbReference type="GeneID" id="4618623"/>
<dbReference type="OrthoDB" id="5841748at2759"/>
<evidence type="ECO:0000259" key="3">
    <source>
        <dbReference type="Pfam" id="PF04253"/>
    </source>
</evidence>
<evidence type="ECO:0000313" key="5">
    <source>
        <dbReference type="Proteomes" id="UP000000591"/>
    </source>
</evidence>
<proteinExistence type="predicted"/>
<dbReference type="AlphaFoldDB" id="Q75F35"/>
<evidence type="ECO:0000256" key="2">
    <source>
        <dbReference type="SAM" id="Phobius"/>
    </source>
</evidence>
<evidence type="ECO:0000313" key="4">
    <source>
        <dbReference type="EMBL" id="AAS50259.1"/>
    </source>
</evidence>
<dbReference type="InterPro" id="IPR036757">
    <property type="entry name" value="TFR-like_dimer_dom_sf"/>
</dbReference>
<dbReference type="Gene3D" id="3.50.30.30">
    <property type="match status" value="1"/>
</dbReference>
<dbReference type="GO" id="GO:0004180">
    <property type="term" value="F:carboxypeptidase activity"/>
    <property type="evidence" value="ECO:0000318"/>
    <property type="project" value="GO_Central"/>
</dbReference>
<dbReference type="Proteomes" id="UP000000591">
    <property type="component" value="Chromosome I"/>
</dbReference>
<dbReference type="OMA" id="IGRRQCK"/>
<keyword evidence="5" id="KW-1185">Reference proteome</keyword>
<dbReference type="eggNOG" id="KOG2195">
    <property type="taxonomic scope" value="Eukaryota"/>
</dbReference>
<dbReference type="SUPFAM" id="SSF53187">
    <property type="entry name" value="Zn-dependent exopeptidases"/>
    <property type="match status" value="1"/>
</dbReference>